<protein>
    <recommendedName>
        <fullName evidence="11">Oxidoreductase</fullName>
    </recommendedName>
</protein>
<feature type="transmembrane region" description="Helical" evidence="8">
    <location>
        <begin position="240"/>
        <end position="261"/>
    </location>
</feature>
<evidence type="ECO:0000256" key="3">
    <source>
        <dbReference type="ARBA" id="ARBA00022475"/>
    </source>
</evidence>
<dbReference type="PANTHER" id="PTHR33452">
    <property type="entry name" value="OXIDOREDUCTASE CATD-RELATED"/>
    <property type="match status" value="1"/>
</dbReference>
<comment type="caution">
    <text evidence="9">The sequence shown here is derived from an EMBL/GenBank/DDBJ whole genome shotgun (WGS) entry which is preliminary data.</text>
</comment>
<name>A0ABP8NW88_9NOCA</name>
<evidence type="ECO:0000256" key="7">
    <source>
        <dbReference type="SAM" id="MobiDB-lite"/>
    </source>
</evidence>
<organism evidence="9 10">
    <name type="scientific">Rhodococcus olei</name>
    <dbReference type="NCBI Taxonomy" id="2161675"/>
    <lineage>
        <taxon>Bacteria</taxon>
        <taxon>Bacillati</taxon>
        <taxon>Actinomycetota</taxon>
        <taxon>Actinomycetes</taxon>
        <taxon>Mycobacteriales</taxon>
        <taxon>Nocardiaceae</taxon>
        <taxon>Rhodococcus</taxon>
    </lineage>
</organism>
<dbReference type="Pfam" id="PF07681">
    <property type="entry name" value="DoxX"/>
    <property type="match status" value="1"/>
</dbReference>
<keyword evidence="6 8" id="KW-0472">Membrane</keyword>
<keyword evidence="10" id="KW-1185">Reference proteome</keyword>
<evidence type="ECO:0000256" key="8">
    <source>
        <dbReference type="SAM" id="Phobius"/>
    </source>
</evidence>
<evidence type="ECO:0000256" key="4">
    <source>
        <dbReference type="ARBA" id="ARBA00022692"/>
    </source>
</evidence>
<evidence type="ECO:0000256" key="5">
    <source>
        <dbReference type="ARBA" id="ARBA00022989"/>
    </source>
</evidence>
<accession>A0ABP8NW88</accession>
<evidence type="ECO:0000256" key="1">
    <source>
        <dbReference type="ARBA" id="ARBA00004651"/>
    </source>
</evidence>
<reference evidence="10" key="1">
    <citation type="journal article" date="2019" name="Int. J. Syst. Evol. Microbiol.">
        <title>The Global Catalogue of Microorganisms (GCM) 10K type strain sequencing project: providing services to taxonomists for standard genome sequencing and annotation.</title>
        <authorList>
            <consortium name="The Broad Institute Genomics Platform"/>
            <consortium name="The Broad Institute Genome Sequencing Center for Infectious Disease"/>
            <person name="Wu L."/>
            <person name="Ma J."/>
        </authorList>
    </citation>
    <scope>NUCLEOTIDE SEQUENCE [LARGE SCALE GENOMIC DNA]</scope>
    <source>
        <strain evidence="10">JCM 32206</strain>
    </source>
</reference>
<comment type="similarity">
    <text evidence="2">Belongs to the DoxX family.</text>
</comment>
<feature type="compositionally biased region" description="Basic and acidic residues" evidence="7">
    <location>
        <begin position="1"/>
        <end position="14"/>
    </location>
</feature>
<feature type="compositionally biased region" description="Basic and acidic residues" evidence="7">
    <location>
        <begin position="72"/>
        <end position="86"/>
    </location>
</feature>
<dbReference type="InterPro" id="IPR032808">
    <property type="entry name" value="DoxX"/>
</dbReference>
<dbReference type="RefSeq" id="WP_345343138.1">
    <property type="nucleotide sequence ID" value="NZ_BAABFB010000029.1"/>
</dbReference>
<evidence type="ECO:0000313" key="9">
    <source>
        <dbReference type="EMBL" id="GAA4475954.1"/>
    </source>
</evidence>
<evidence type="ECO:0008006" key="11">
    <source>
        <dbReference type="Google" id="ProtNLM"/>
    </source>
</evidence>
<evidence type="ECO:0000256" key="6">
    <source>
        <dbReference type="ARBA" id="ARBA00023136"/>
    </source>
</evidence>
<keyword evidence="5 8" id="KW-1133">Transmembrane helix</keyword>
<dbReference type="Proteomes" id="UP001501183">
    <property type="component" value="Unassembled WGS sequence"/>
</dbReference>
<dbReference type="EMBL" id="BAABFB010000029">
    <property type="protein sequence ID" value="GAA4475954.1"/>
    <property type="molecule type" value="Genomic_DNA"/>
</dbReference>
<keyword evidence="3" id="KW-1003">Cell membrane</keyword>
<keyword evidence="4 8" id="KW-0812">Transmembrane</keyword>
<feature type="transmembrane region" description="Helical" evidence="8">
    <location>
        <begin position="273"/>
        <end position="293"/>
    </location>
</feature>
<comment type="subcellular location">
    <subcellularLocation>
        <location evidence="1">Cell membrane</location>
        <topology evidence="1">Multi-pass membrane protein</topology>
    </subcellularLocation>
</comment>
<feature type="transmembrane region" description="Helical" evidence="8">
    <location>
        <begin position="193"/>
        <end position="220"/>
    </location>
</feature>
<dbReference type="PANTHER" id="PTHR33452:SF1">
    <property type="entry name" value="INNER MEMBRANE PROTEIN YPHA-RELATED"/>
    <property type="match status" value="1"/>
</dbReference>
<proteinExistence type="inferred from homology"/>
<evidence type="ECO:0000313" key="10">
    <source>
        <dbReference type="Proteomes" id="UP001501183"/>
    </source>
</evidence>
<gene>
    <name evidence="9" type="ORF">GCM10023094_14560</name>
</gene>
<feature type="region of interest" description="Disordered" evidence="7">
    <location>
        <begin position="1"/>
        <end position="94"/>
    </location>
</feature>
<evidence type="ECO:0000256" key="2">
    <source>
        <dbReference type="ARBA" id="ARBA00006679"/>
    </source>
</evidence>
<dbReference type="InterPro" id="IPR051907">
    <property type="entry name" value="DoxX-like_oxidoreductase"/>
</dbReference>
<sequence length="300" mass="31113">MTDTPRQHPDHDRAPSGASSPFDRPTERIPTTDDELGLMPTEQIPTYTGAPIPPAPDPAEFGTPDRYPTGELRTEELRPGGARPEELPVETSVGTRSGAEIPYDRELAAALAAPTAEPAVVPPTPAPVTPRGTLDLGLLVLRVAVGAVALAHGLQKLFGWWGGPGLSGFETVLVEAGFRQAHLLAVAGAVGEVVAGVALIVGLLTPLAAAGLLAVLINAWCVRQAAEPGLQWFAPTGPELELLLAATLVAIILSGPGRISIEGRRKWATRPHVGSFLALILGVAGGVCLWVFLNGANPVG</sequence>